<accession>A0ABQ9ZQU4</accession>
<name>A0ABQ9ZQU4_9CRUS</name>
<evidence type="ECO:0000256" key="1">
    <source>
        <dbReference type="SAM" id="MobiDB-lite"/>
    </source>
</evidence>
<keyword evidence="3" id="KW-1185">Reference proteome</keyword>
<proteinExistence type="predicted"/>
<reference evidence="2 3" key="1">
    <citation type="journal article" date="2023" name="Nucleic Acids Res.">
        <title>The hologenome of Daphnia magna reveals possible DNA methylation and microbiome-mediated evolution of the host genome.</title>
        <authorList>
            <person name="Chaturvedi A."/>
            <person name="Li X."/>
            <person name="Dhandapani V."/>
            <person name="Marshall H."/>
            <person name="Kissane S."/>
            <person name="Cuenca-Cambronero M."/>
            <person name="Asole G."/>
            <person name="Calvet F."/>
            <person name="Ruiz-Romero M."/>
            <person name="Marangio P."/>
            <person name="Guigo R."/>
            <person name="Rago D."/>
            <person name="Mirbahai L."/>
            <person name="Eastwood N."/>
            <person name="Colbourne J.K."/>
            <person name="Zhou J."/>
            <person name="Mallon E."/>
            <person name="Orsini L."/>
        </authorList>
    </citation>
    <scope>NUCLEOTIDE SEQUENCE [LARGE SCALE GENOMIC DNA]</scope>
    <source>
        <strain evidence="2">LRV0_1</strain>
    </source>
</reference>
<feature type="compositionally biased region" description="Low complexity" evidence="1">
    <location>
        <begin position="12"/>
        <end position="24"/>
    </location>
</feature>
<organism evidence="2 3">
    <name type="scientific">Daphnia magna</name>
    <dbReference type="NCBI Taxonomy" id="35525"/>
    <lineage>
        <taxon>Eukaryota</taxon>
        <taxon>Metazoa</taxon>
        <taxon>Ecdysozoa</taxon>
        <taxon>Arthropoda</taxon>
        <taxon>Crustacea</taxon>
        <taxon>Branchiopoda</taxon>
        <taxon>Diplostraca</taxon>
        <taxon>Cladocera</taxon>
        <taxon>Anomopoda</taxon>
        <taxon>Daphniidae</taxon>
        <taxon>Daphnia</taxon>
    </lineage>
</organism>
<dbReference type="EMBL" id="JAOYFB010000005">
    <property type="protein sequence ID" value="KAK4015301.1"/>
    <property type="molecule type" value="Genomic_DNA"/>
</dbReference>
<dbReference type="Proteomes" id="UP001234178">
    <property type="component" value="Unassembled WGS sequence"/>
</dbReference>
<feature type="region of interest" description="Disordered" evidence="1">
    <location>
        <begin position="44"/>
        <end position="63"/>
    </location>
</feature>
<protein>
    <submittedName>
        <fullName evidence="2">Uncharacterized protein</fullName>
    </submittedName>
</protein>
<comment type="caution">
    <text evidence="2">The sequence shown here is derived from an EMBL/GenBank/DDBJ whole genome shotgun (WGS) entry which is preliminary data.</text>
</comment>
<feature type="region of interest" description="Disordered" evidence="1">
    <location>
        <begin position="9"/>
        <end position="30"/>
    </location>
</feature>
<gene>
    <name evidence="2" type="ORF">OUZ56_030282</name>
</gene>
<evidence type="ECO:0000313" key="3">
    <source>
        <dbReference type="Proteomes" id="UP001234178"/>
    </source>
</evidence>
<evidence type="ECO:0000313" key="2">
    <source>
        <dbReference type="EMBL" id="KAK4015301.1"/>
    </source>
</evidence>
<sequence>MTRLIISVSNTSPFSCRQRSSPRSSHQRRCNAVASFPANELPICPADQSGGPRNAVAPAVPSP</sequence>